<proteinExistence type="predicted"/>
<sequence>VAEADMSVQSSLSSGSGAPQGAANIIDLDRYMRATVRPGQSPRHERRWRESGNVTTNRCRDSARAPGSTASLLAFRAACERALREQQEQIARVAQLCEQLGEKQNDRRSERHAERRGDRRPDRTKQERSKLERPRPKRPNPECSSSSVESTDFSSSSRSARERRKDKHRTDECKTYKIIMNKLDELSRLFAARRPVPPVSLGSKQPTFPAARVASSGSVSVSDKFVATEPDLRACIKSRNLSPTVQILLTPRPTERKVGLQIQTQATGTNPITGEEGAEIRQRDINRTEGKRENEGTGFNRRLAITRANFLEIAPSPRKRPNITTESVVQRGHSSESIRDRISSFDLEDPIRLYAQAKRLQALHTTTRRARSEDRTMLNDRLGVGRLDGRFDERLKGDSLCARCRGYWRAFRHCFASQLFCRPEDACAC</sequence>
<evidence type="ECO:0000313" key="3">
    <source>
        <dbReference type="Proteomes" id="UP000691718"/>
    </source>
</evidence>
<name>A0A8S3WA34_PARAO</name>
<evidence type="ECO:0000256" key="1">
    <source>
        <dbReference type="SAM" id="MobiDB-lite"/>
    </source>
</evidence>
<keyword evidence="3" id="KW-1185">Reference proteome</keyword>
<feature type="compositionally biased region" description="Low complexity" evidence="1">
    <location>
        <begin position="7"/>
        <end position="22"/>
    </location>
</feature>
<feature type="region of interest" description="Disordered" evidence="1">
    <location>
        <begin position="36"/>
        <end position="67"/>
    </location>
</feature>
<evidence type="ECO:0000313" key="2">
    <source>
        <dbReference type="EMBL" id="CAG4949195.1"/>
    </source>
</evidence>
<dbReference type="OrthoDB" id="1517790at2759"/>
<accession>A0A8S3WA34</accession>
<feature type="compositionally biased region" description="Basic and acidic residues" evidence="1">
    <location>
        <begin position="102"/>
        <end position="134"/>
    </location>
</feature>
<feature type="region of interest" description="Disordered" evidence="1">
    <location>
        <begin position="102"/>
        <end position="170"/>
    </location>
</feature>
<protein>
    <submittedName>
        <fullName evidence="2">(apollo) hypothetical protein</fullName>
    </submittedName>
</protein>
<feature type="region of interest" description="Disordered" evidence="1">
    <location>
        <begin position="1"/>
        <end position="22"/>
    </location>
</feature>
<dbReference type="EMBL" id="CAJQZP010000220">
    <property type="protein sequence ID" value="CAG4949195.1"/>
    <property type="molecule type" value="Genomic_DNA"/>
</dbReference>
<feature type="compositionally biased region" description="Low complexity" evidence="1">
    <location>
        <begin position="144"/>
        <end position="158"/>
    </location>
</feature>
<dbReference type="AlphaFoldDB" id="A0A8S3WA34"/>
<feature type="non-terminal residue" evidence="2">
    <location>
        <position position="429"/>
    </location>
</feature>
<organism evidence="2 3">
    <name type="scientific">Parnassius apollo</name>
    <name type="common">Apollo butterfly</name>
    <name type="synonym">Papilio apollo</name>
    <dbReference type="NCBI Taxonomy" id="110799"/>
    <lineage>
        <taxon>Eukaryota</taxon>
        <taxon>Metazoa</taxon>
        <taxon>Ecdysozoa</taxon>
        <taxon>Arthropoda</taxon>
        <taxon>Hexapoda</taxon>
        <taxon>Insecta</taxon>
        <taxon>Pterygota</taxon>
        <taxon>Neoptera</taxon>
        <taxon>Endopterygota</taxon>
        <taxon>Lepidoptera</taxon>
        <taxon>Glossata</taxon>
        <taxon>Ditrysia</taxon>
        <taxon>Papilionoidea</taxon>
        <taxon>Papilionidae</taxon>
        <taxon>Parnassiinae</taxon>
        <taxon>Parnassini</taxon>
        <taxon>Parnassius</taxon>
        <taxon>Parnassius</taxon>
    </lineage>
</organism>
<gene>
    <name evidence="2" type="ORF">PAPOLLO_LOCUS3951</name>
</gene>
<comment type="caution">
    <text evidence="2">The sequence shown here is derived from an EMBL/GenBank/DDBJ whole genome shotgun (WGS) entry which is preliminary data.</text>
</comment>
<dbReference type="Proteomes" id="UP000691718">
    <property type="component" value="Unassembled WGS sequence"/>
</dbReference>
<reference evidence="2" key="1">
    <citation type="submission" date="2021-04" db="EMBL/GenBank/DDBJ databases">
        <authorList>
            <person name="Tunstrom K."/>
        </authorList>
    </citation>
    <scope>NUCLEOTIDE SEQUENCE</scope>
</reference>